<dbReference type="EMBL" id="CP034235">
    <property type="protein sequence ID" value="QGQ99258.1"/>
    <property type="molecule type" value="Genomic_DNA"/>
</dbReference>
<dbReference type="SUPFAM" id="SSF161098">
    <property type="entry name" value="MetI-like"/>
    <property type="match status" value="1"/>
</dbReference>
<feature type="transmembrane region" description="Helical" evidence="7">
    <location>
        <begin position="20"/>
        <end position="46"/>
    </location>
</feature>
<dbReference type="OrthoDB" id="9785836at2"/>
<keyword evidence="5 7" id="KW-1133">Transmembrane helix</keyword>
<evidence type="ECO:0000256" key="5">
    <source>
        <dbReference type="ARBA" id="ARBA00022989"/>
    </source>
</evidence>
<dbReference type="Pfam" id="PF00528">
    <property type="entry name" value="BPD_transp_1"/>
    <property type="match status" value="1"/>
</dbReference>
<evidence type="ECO:0000256" key="2">
    <source>
        <dbReference type="ARBA" id="ARBA00022448"/>
    </source>
</evidence>
<proteinExistence type="inferred from homology"/>
<dbReference type="Gene3D" id="1.10.3720.10">
    <property type="entry name" value="MetI-like"/>
    <property type="match status" value="1"/>
</dbReference>
<dbReference type="InterPro" id="IPR000515">
    <property type="entry name" value="MetI-like"/>
</dbReference>
<dbReference type="CDD" id="cd06261">
    <property type="entry name" value="TM_PBP2"/>
    <property type="match status" value="1"/>
</dbReference>
<dbReference type="RefSeq" id="WP_155704368.1">
    <property type="nucleotide sequence ID" value="NZ_CP034235.1"/>
</dbReference>
<feature type="transmembrane region" description="Helical" evidence="7">
    <location>
        <begin position="176"/>
        <end position="195"/>
    </location>
</feature>
<dbReference type="PANTHER" id="PTHR30193:SF44">
    <property type="entry name" value="LACTOSE TRANSPORT SYSTEM PERMEASE PROTEIN LACF"/>
    <property type="match status" value="1"/>
</dbReference>
<feature type="transmembrane region" description="Helical" evidence="7">
    <location>
        <begin position="83"/>
        <end position="105"/>
    </location>
</feature>
<evidence type="ECO:0000256" key="4">
    <source>
        <dbReference type="ARBA" id="ARBA00022692"/>
    </source>
</evidence>
<feature type="transmembrane region" description="Helical" evidence="7">
    <location>
        <begin position="216"/>
        <end position="237"/>
    </location>
</feature>
<evidence type="ECO:0000259" key="8">
    <source>
        <dbReference type="PROSITE" id="PS50928"/>
    </source>
</evidence>
<dbReference type="AlphaFoldDB" id="A0A6B8RVU5"/>
<feature type="domain" description="ABC transmembrane type-1" evidence="8">
    <location>
        <begin position="79"/>
        <end position="296"/>
    </location>
</feature>
<dbReference type="PROSITE" id="PS50928">
    <property type="entry name" value="ABC_TM1"/>
    <property type="match status" value="1"/>
</dbReference>
<dbReference type="InterPro" id="IPR035906">
    <property type="entry name" value="MetI-like_sf"/>
</dbReference>
<keyword evidence="3" id="KW-1003">Cell membrane</keyword>
<keyword evidence="2 7" id="KW-0813">Transport</keyword>
<sequence length="310" mass="35319">MNPQKSSRSLWKVFKKNGELFTLTLPGLIYVLIFAYIPMVGIIVAFKNYRFDKGLFGSEWAGFKNFEFFFVSDQAWILIRNTILYNAGYIVITAFSAILLALLLNEVKGFGIKIYQTIMFLPYFVSYVLVSYITYAFLDHQNGYLNELLQTVFSAKTISWYTEAHFWPFILNIVHLWKSIGFSTLVYFAAIIAIDPTYYEAAKIDGASRVQMVMKISIPLITPVVATLFILSIGNMFRGDFGLHYFVPNNSTFVYDATDVIDTYVYRALRVMGNVSMAAAVGLFQSVVGLILIVLTNFLIKKANEENAMW</sequence>
<keyword evidence="4 7" id="KW-0812">Transmembrane</keyword>
<dbReference type="PANTHER" id="PTHR30193">
    <property type="entry name" value="ABC TRANSPORTER PERMEASE PROTEIN"/>
    <property type="match status" value="1"/>
</dbReference>
<reference evidence="10" key="1">
    <citation type="submission" date="2018-11" db="EMBL/GenBank/DDBJ databases">
        <title>Complete genome sequence of Paenibacillus sp. ML311-T8.</title>
        <authorList>
            <person name="Nam Y.-D."/>
            <person name="Kang J."/>
            <person name="Chung W.-H."/>
            <person name="Park Y.S."/>
        </authorList>
    </citation>
    <scope>NUCLEOTIDE SEQUENCE [LARGE SCALE GENOMIC DNA]</scope>
    <source>
        <strain evidence="10">ML311-T8</strain>
    </source>
</reference>
<organism evidence="9 10">
    <name type="scientific">Paenibacillus psychroresistens</name>
    <dbReference type="NCBI Taxonomy" id="1778678"/>
    <lineage>
        <taxon>Bacteria</taxon>
        <taxon>Bacillati</taxon>
        <taxon>Bacillota</taxon>
        <taxon>Bacilli</taxon>
        <taxon>Bacillales</taxon>
        <taxon>Paenibacillaceae</taxon>
        <taxon>Paenibacillus</taxon>
    </lineage>
</organism>
<evidence type="ECO:0000256" key="7">
    <source>
        <dbReference type="RuleBase" id="RU363032"/>
    </source>
</evidence>
<dbReference type="Proteomes" id="UP000426246">
    <property type="component" value="Chromosome"/>
</dbReference>
<evidence type="ECO:0000313" key="9">
    <source>
        <dbReference type="EMBL" id="QGQ99258.1"/>
    </source>
</evidence>
<feature type="transmembrane region" description="Helical" evidence="7">
    <location>
        <begin position="117"/>
        <end position="138"/>
    </location>
</feature>
<dbReference type="GO" id="GO:0005886">
    <property type="term" value="C:plasma membrane"/>
    <property type="evidence" value="ECO:0007669"/>
    <property type="project" value="UniProtKB-SubCell"/>
</dbReference>
<dbReference type="InterPro" id="IPR051393">
    <property type="entry name" value="ABC_transporter_permease"/>
</dbReference>
<dbReference type="KEGG" id="ppsc:EHS13_32550"/>
<evidence type="ECO:0000313" key="10">
    <source>
        <dbReference type="Proteomes" id="UP000426246"/>
    </source>
</evidence>
<comment type="similarity">
    <text evidence="7">Belongs to the binding-protein-dependent transport system permease family.</text>
</comment>
<evidence type="ECO:0000256" key="6">
    <source>
        <dbReference type="ARBA" id="ARBA00023136"/>
    </source>
</evidence>
<accession>A0A6B8RVU5</accession>
<feature type="transmembrane region" description="Helical" evidence="7">
    <location>
        <begin position="277"/>
        <end position="300"/>
    </location>
</feature>
<keyword evidence="10" id="KW-1185">Reference proteome</keyword>
<name>A0A6B8RVU5_9BACL</name>
<evidence type="ECO:0000256" key="3">
    <source>
        <dbReference type="ARBA" id="ARBA00022475"/>
    </source>
</evidence>
<comment type="subcellular location">
    <subcellularLocation>
        <location evidence="1 7">Cell membrane</location>
        <topology evidence="1 7">Multi-pass membrane protein</topology>
    </subcellularLocation>
</comment>
<protein>
    <submittedName>
        <fullName evidence="9">Sugar ABC transporter permease</fullName>
    </submittedName>
</protein>
<gene>
    <name evidence="9" type="ORF">EHS13_32550</name>
</gene>
<dbReference type="GO" id="GO:0055085">
    <property type="term" value="P:transmembrane transport"/>
    <property type="evidence" value="ECO:0007669"/>
    <property type="project" value="InterPro"/>
</dbReference>
<keyword evidence="6 7" id="KW-0472">Membrane</keyword>
<evidence type="ECO:0000256" key="1">
    <source>
        <dbReference type="ARBA" id="ARBA00004651"/>
    </source>
</evidence>